<protein>
    <submittedName>
        <fullName evidence="1">Uncharacterized protein</fullName>
    </submittedName>
</protein>
<name>A0AAN9LV59_PHACN</name>
<dbReference type="AlphaFoldDB" id="A0AAN9LV59"/>
<keyword evidence="2" id="KW-1185">Reference proteome</keyword>
<comment type="caution">
    <text evidence="1">The sequence shown here is derived from an EMBL/GenBank/DDBJ whole genome shotgun (WGS) entry which is preliminary data.</text>
</comment>
<evidence type="ECO:0000313" key="2">
    <source>
        <dbReference type="Proteomes" id="UP001374584"/>
    </source>
</evidence>
<organism evidence="1 2">
    <name type="scientific">Phaseolus coccineus</name>
    <name type="common">Scarlet runner bean</name>
    <name type="synonym">Phaseolus multiflorus</name>
    <dbReference type="NCBI Taxonomy" id="3886"/>
    <lineage>
        <taxon>Eukaryota</taxon>
        <taxon>Viridiplantae</taxon>
        <taxon>Streptophyta</taxon>
        <taxon>Embryophyta</taxon>
        <taxon>Tracheophyta</taxon>
        <taxon>Spermatophyta</taxon>
        <taxon>Magnoliopsida</taxon>
        <taxon>eudicotyledons</taxon>
        <taxon>Gunneridae</taxon>
        <taxon>Pentapetalae</taxon>
        <taxon>rosids</taxon>
        <taxon>fabids</taxon>
        <taxon>Fabales</taxon>
        <taxon>Fabaceae</taxon>
        <taxon>Papilionoideae</taxon>
        <taxon>50 kb inversion clade</taxon>
        <taxon>NPAAA clade</taxon>
        <taxon>indigoferoid/millettioid clade</taxon>
        <taxon>Phaseoleae</taxon>
        <taxon>Phaseolus</taxon>
    </lineage>
</organism>
<dbReference type="EMBL" id="JAYMYR010000009">
    <property type="protein sequence ID" value="KAK7343020.1"/>
    <property type="molecule type" value="Genomic_DNA"/>
</dbReference>
<accession>A0AAN9LV59</accession>
<reference evidence="1 2" key="1">
    <citation type="submission" date="2024-01" db="EMBL/GenBank/DDBJ databases">
        <title>The genomes of 5 underutilized Papilionoideae crops provide insights into root nodulation and disease resistanc.</title>
        <authorList>
            <person name="Jiang F."/>
        </authorList>
    </citation>
    <scope>NUCLEOTIDE SEQUENCE [LARGE SCALE GENOMIC DNA]</scope>
    <source>
        <strain evidence="1">JINMINGXINNONG_FW02</strain>
        <tissue evidence="1">Leaves</tissue>
    </source>
</reference>
<evidence type="ECO:0000313" key="1">
    <source>
        <dbReference type="EMBL" id="KAK7343020.1"/>
    </source>
</evidence>
<gene>
    <name evidence="1" type="ORF">VNO80_25981</name>
</gene>
<dbReference type="Proteomes" id="UP001374584">
    <property type="component" value="Unassembled WGS sequence"/>
</dbReference>
<sequence>MKLLKVGIERKFSRSEAERRKDTRYGTAVLVFRIGKAACCDPERYGEGDSSDALDGVRLVNDDKLVEDC</sequence>
<proteinExistence type="predicted"/>